<accession>G6YS90</accession>
<organism evidence="2 3">
    <name type="scientific">Marinobacter manganoxydans MnI7-9</name>
    <dbReference type="NCBI Taxonomy" id="1094979"/>
    <lineage>
        <taxon>Bacteria</taxon>
        <taxon>Pseudomonadati</taxon>
        <taxon>Pseudomonadota</taxon>
        <taxon>Gammaproteobacteria</taxon>
        <taxon>Pseudomonadales</taxon>
        <taxon>Marinobacteraceae</taxon>
        <taxon>Marinobacter</taxon>
    </lineage>
</organism>
<sequence>MLLLRVNSVLRFSMVLAVLIFHAKMNFTGEWLRISPEMYPFMLLGNLALAALLIMFWISGRQSPPNTC</sequence>
<feature type="transmembrane region" description="Helical" evidence="1">
    <location>
        <begin position="39"/>
        <end position="58"/>
    </location>
</feature>
<keyword evidence="1" id="KW-0812">Transmembrane</keyword>
<keyword evidence="1" id="KW-0472">Membrane</keyword>
<dbReference type="Proteomes" id="UP000003208">
    <property type="component" value="Unassembled WGS sequence"/>
</dbReference>
<feature type="transmembrane region" description="Helical" evidence="1">
    <location>
        <begin position="9"/>
        <end position="27"/>
    </location>
</feature>
<dbReference type="EMBL" id="AGTR01000032">
    <property type="protein sequence ID" value="EHJ04834.1"/>
    <property type="molecule type" value="Genomic_DNA"/>
</dbReference>
<evidence type="ECO:0000256" key="1">
    <source>
        <dbReference type="SAM" id="Phobius"/>
    </source>
</evidence>
<dbReference type="AlphaFoldDB" id="G6YS90"/>
<evidence type="ECO:0008006" key="4">
    <source>
        <dbReference type="Google" id="ProtNLM"/>
    </source>
</evidence>
<evidence type="ECO:0000313" key="3">
    <source>
        <dbReference type="Proteomes" id="UP000003208"/>
    </source>
</evidence>
<name>G6YS90_9GAMM</name>
<keyword evidence="1" id="KW-1133">Transmembrane helix</keyword>
<keyword evidence="3" id="KW-1185">Reference proteome</keyword>
<reference evidence="2 3" key="1">
    <citation type="journal article" date="2012" name="J. Bacteriol.">
        <title>Genome sequence of deep-sea manganese-oxidizing bacterium Marinobacter manganoxydans MnI7-9.</title>
        <authorList>
            <person name="Wang H."/>
            <person name="Li H."/>
            <person name="Shao Z."/>
            <person name="Liao S."/>
            <person name="Johnstone L."/>
            <person name="Rensing C."/>
            <person name="Wang G."/>
        </authorList>
    </citation>
    <scope>NUCLEOTIDE SEQUENCE [LARGE SCALE GENOMIC DNA]</scope>
    <source>
        <strain evidence="2 3">MnI7-9</strain>
    </source>
</reference>
<gene>
    <name evidence="2" type="ORF">KYE_08643</name>
</gene>
<proteinExistence type="predicted"/>
<evidence type="ECO:0000313" key="2">
    <source>
        <dbReference type="EMBL" id="EHJ04834.1"/>
    </source>
</evidence>
<protein>
    <recommendedName>
        <fullName evidence="4">Acyltransferase 3</fullName>
    </recommendedName>
</protein>